<evidence type="ECO:0000256" key="7">
    <source>
        <dbReference type="SAM" id="Phobius"/>
    </source>
</evidence>
<proteinExistence type="inferred from homology"/>
<sequence>MLKNYFKTAWRSFWKHRSTGFINIAGLSVGMAAAVLIFIWVHNEFTFDDDQPDAENVYRITSHLAISKNETWVWESAPYQLGLEAKKTMPEVVAVTRVLPFHWEPMYLSINNEFFKEENAAYIDESWFNVFKTNFVSGNAIAFNQNPFSIILSESKAKKYFANQDAVGKIIRIDSANYQVQAVVKDAPANSSFKFDLFIPIAARQADAQEKKNDMSWGNFSYITFLKFKPGTNIKQATENLKSIIKPHRDKNDNLNITLRNLKAMHFESDLQNSGLVHAEKKVVYIFVILGALLLIIACINYVNLTTARASLRAKEVSIKKIVGAGRGHLFNQFVAESAVISVLALVLTVIIVSAALPSFNSFTNRNFSLTTGSAYLWLIMIGTLLLTIILNSIYPAVLLSSFKPLSAFRGGSVMKIKDTSLRKGLVVLQFTFSIFLIIGVITIYKQLSFVQSQNPGYDRSQIMSFNLSWKLLKGMKDDQKAAVKSTLKQAILQEPFVNGVSLVGMESIQSNGSFSSGSADWEGRPKDFNPSITYFNVDGDYNKLVNINFTSGRWFFPGSVDKRNVIINETAAKQFNLHKPYVGQRFIAQGDTGVVVGVVKDFNFQSMHAKITPVVFKLDQQWSSNYLVKVAPHKQAQAIARMESIWKQNFPDQPFSYQFLDQEFDKIYREDAKASTLMSGFAVVAIIISCLGLFGLAAFTAEQRGKEIGIRKVLGASIAGLVSLLSVEFVVLVLVALVIAAPLAYWLMNLWLQNFAYRISMQWWIFMAAGFVAVLIAFATVGLQTIKAAMANPVKSLRSE</sequence>
<feature type="domain" description="ABC3 transporter permease C-terminal" evidence="8">
    <location>
        <begin position="682"/>
        <end position="794"/>
    </location>
</feature>
<evidence type="ECO:0000259" key="8">
    <source>
        <dbReference type="Pfam" id="PF02687"/>
    </source>
</evidence>
<feature type="transmembrane region" description="Helical" evidence="7">
    <location>
        <begin position="376"/>
        <end position="400"/>
    </location>
</feature>
<comment type="subcellular location">
    <subcellularLocation>
        <location evidence="1">Cell membrane</location>
        <topology evidence="1">Multi-pass membrane protein</topology>
    </subcellularLocation>
</comment>
<dbReference type="PANTHER" id="PTHR30572:SF4">
    <property type="entry name" value="ABC TRANSPORTER PERMEASE YTRF"/>
    <property type="match status" value="1"/>
</dbReference>
<feature type="transmembrane region" description="Helical" evidence="7">
    <location>
        <begin position="283"/>
        <end position="305"/>
    </location>
</feature>
<evidence type="ECO:0000313" key="10">
    <source>
        <dbReference type="EMBL" id="TWR26056.1"/>
    </source>
</evidence>
<gene>
    <name evidence="10" type="ORF">FPZ42_10520</name>
</gene>
<feature type="transmembrane region" description="Helical" evidence="7">
    <location>
        <begin position="425"/>
        <end position="445"/>
    </location>
</feature>
<feature type="domain" description="ABC3 transporter permease C-terminal" evidence="8">
    <location>
        <begin position="289"/>
        <end position="402"/>
    </location>
</feature>
<evidence type="ECO:0000256" key="1">
    <source>
        <dbReference type="ARBA" id="ARBA00004651"/>
    </source>
</evidence>
<comment type="caution">
    <text evidence="10">The sequence shown here is derived from an EMBL/GenBank/DDBJ whole genome shotgun (WGS) entry which is preliminary data.</text>
</comment>
<dbReference type="PANTHER" id="PTHR30572">
    <property type="entry name" value="MEMBRANE COMPONENT OF TRANSPORTER-RELATED"/>
    <property type="match status" value="1"/>
</dbReference>
<evidence type="ECO:0000256" key="5">
    <source>
        <dbReference type="ARBA" id="ARBA00023136"/>
    </source>
</evidence>
<keyword evidence="2" id="KW-1003">Cell membrane</keyword>
<keyword evidence="3 7" id="KW-0812">Transmembrane</keyword>
<organism evidence="10 11">
    <name type="scientific">Mucilaginibacter achroorhodeus</name>
    <dbReference type="NCBI Taxonomy" id="2599294"/>
    <lineage>
        <taxon>Bacteria</taxon>
        <taxon>Pseudomonadati</taxon>
        <taxon>Bacteroidota</taxon>
        <taxon>Sphingobacteriia</taxon>
        <taxon>Sphingobacteriales</taxon>
        <taxon>Sphingobacteriaceae</taxon>
        <taxon>Mucilaginibacter</taxon>
    </lineage>
</organism>
<feature type="domain" description="MacB-like periplasmic core" evidence="9">
    <location>
        <begin position="432"/>
        <end position="642"/>
    </location>
</feature>
<dbReference type="RefSeq" id="WP_146271114.1">
    <property type="nucleotide sequence ID" value="NZ_VOEI01000003.1"/>
</dbReference>
<evidence type="ECO:0000256" key="4">
    <source>
        <dbReference type="ARBA" id="ARBA00022989"/>
    </source>
</evidence>
<dbReference type="Proteomes" id="UP000318010">
    <property type="component" value="Unassembled WGS sequence"/>
</dbReference>
<dbReference type="InterPro" id="IPR003838">
    <property type="entry name" value="ABC3_permease_C"/>
</dbReference>
<dbReference type="Pfam" id="PF12704">
    <property type="entry name" value="MacB_PCD"/>
    <property type="match status" value="2"/>
</dbReference>
<dbReference type="EMBL" id="VOEI01000003">
    <property type="protein sequence ID" value="TWR26056.1"/>
    <property type="molecule type" value="Genomic_DNA"/>
</dbReference>
<feature type="domain" description="MacB-like periplasmic core" evidence="9">
    <location>
        <begin position="21"/>
        <end position="243"/>
    </location>
</feature>
<dbReference type="AlphaFoldDB" id="A0A563U3X4"/>
<dbReference type="Pfam" id="PF02687">
    <property type="entry name" value="FtsX"/>
    <property type="match status" value="2"/>
</dbReference>
<comment type="similarity">
    <text evidence="6">Belongs to the ABC-4 integral membrane protein family.</text>
</comment>
<dbReference type="InterPro" id="IPR050250">
    <property type="entry name" value="Macrolide_Exporter_MacB"/>
</dbReference>
<feature type="transmembrane region" description="Helical" evidence="7">
    <location>
        <begin position="764"/>
        <end position="784"/>
    </location>
</feature>
<feature type="transmembrane region" description="Helical" evidence="7">
    <location>
        <begin position="678"/>
        <end position="702"/>
    </location>
</feature>
<dbReference type="OrthoDB" id="905589at2"/>
<dbReference type="GO" id="GO:0005886">
    <property type="term" value="C:plasma membrane"/>
    <property type="evidence" value="ECO:0007669"/>
    <property type="project" value="UniProtKB-SubCell"/>
</dbReference>
<keyword evidence="5 7" id="KW-0472">Membrane</keyword>
<keyword evidence="4 7" id="KW-1133">Transmembrane helix</keyword>
<evidence type="ECO:0000256" key="3">
    <source>
        <dbReference type="ARBA" id="ARBA00022692"/>
    </source>
</evidence>
<evidence type="ECO:0000259" key="9">
    <source>
        <dbReference type="Pfam" id="PF12704"/>
    </source>
</evidence>
<dbReference type="GO" id="GO:0022857">
    <property type="term" value="F:transmembrane transporter activity"/>
    <property type="evidence" value="ECO:0007669"/>
    <property type="project" value="TreeGrafter"/>
</dbReference>
<keyword evidence="11" id="KW-1185">Reference proteome</keyword>
<feature type="transmembrane region" description="Helical" evidence="7">
    <location>
        <begin position="334"/>
        <end position="356"/>
    </location>
</feature>
<protein>
    <submittedName>
        <fullName evidence="10">FtsX-like permease family protein</fullName>
    </submittedName>
</protein>
<dbReference type="InterPro" id="IPR025857">
    <property type="entry name" value="MacB_PCD"/>
</dbReference>
<reference evidence="10 11" key="1">
    <citation type="submission" date="2019-07" db="EMBL/GenBank/DDBJ databases">
        <authorList>
            <person name="Kim J."/>
        </authorList>
    </citation>
    <scope>NUCLEOTIDE SEQUENCE [LARGE SCALE GENOMIC DNA]</scope>
    <source>
        <strain evidence="10 11">MJ1a</strain>
    </source>
</reference>
<accession>A0A563U3X4</accession>
<evidence type="ECO:0000256" key="2">
    <source>
        <dbReference type="ARBA" id="ARBA00022475"/>
    </source>
</evidence>
<feature type="transmembrane region" description="Helical" evidence="7">
    <location>
        <begin position="21"/>
        <end position="41"/>
    </location>
</feature>
<feature type="transmembrane region" description="Helical" evidence="7">
    <location>
        <begin position="714"/>
        <end position="744"/>
    </location>
</feature>
<evidence type="ECO:0000313" key="11">
    <source>
        <dbReference type="Proteomes" id="UP000318010"/>
    </source>
</evidence>
<name>A0A563U3X4_9SPHI</name>
<evidence type="ECO:0000256" key="6">
    <source>
        <dbReference type="ARBA" id="ARBA00038076"/>
    </source>
</evidence>